<proteinExistence type="predicted"/>
<dbReference type="InterPro" id="IPR010093">
    <property type="entry name" value="SinI_DNA-bd"/>
</dbReference>
<gene>
    <name evidence="2" type="ORF">ACFOLH_11195</name>
</gene>
<protein>
    <submittedName>
        <fullName evidence="2">Helix-turn-helix domain-containing protein</fullName>
    </submittedName>
</protein>
<dbReference type="Pfam" id="PF12728">
    <property type="entry name" value="HTH_17"/>
    <property type="match status" value="1"/>
</dbReference>
<accession>A0ABV7WGC8</accession>
<comment type="caution">
    <text evidence="2">The sequence shown here is derived from an EMBL/GenBank/DDBJ whole genome shotgun (WGS) entry which is preliminary data.</text>
</comment>
<keyword evidence="3" id="KW-1185">Reference proteome</keyword>
<dbReference type="InterPro" id="IPR009061">
    <property type="entry name" value="DNA-bd_dom_put_sf"/>
</dbReference>
<feature type="domain" description="Helix-turn-helix" evidence="1">
    <location>
        <begin position="15"/>
        <end position="63"/>
    </location>
</feature>
<evidence type="ECO:0000313" key="3">
    <source>
        <dbReference type="Proteomes" id="UP001595685"/>
    </source>
</evidence>
<evidence type="ECO:0000313" key="2">
    <source>
        <dbReference type="EMBL" id="MFC3688908.1"/>
    </source>
</evidence>
<dbReference type="NCBIfam" id="TIGR01764">
    <property type="entry name" value="excise"/>
    <property type="match status" value="1"/>
</dbReference>
<dbReference type="InterPro" id="IPR041657">
    <property type="entry name" value="HTH_17"/>
</dbReference>
<name>A0ABV7WGC8_9MICO</name>
<reference evidence="3" key="1">
    <citation type="journal article" date="2019" name="Int. J. Syst. Evol. Microbiol.">
        <title>The Global Catalogue of Microorganisms (GCM) 10K type strain sequencing project: providing services to taxonomists for standard genome sequencing and annotation.</title>
        <authorList>
            <consortium name="The Broad Institute Genomics Platform"/>
            <consortium name="The Broad Institute Genome Sequencing Center for Infectious Disease"/>
            <person name="Wu L."/>
            <person name="Ma J."/>
        </authorList>
    </citation>
    <scope>NUCLEOTIDE SEQUENCE [LARGE SCALE GENOMIC DNA]</scope>
    <source>
        <strain evidence="3">NCAIM B.02333</strain>
    </source>
</reference>
<sequence>MTEIRRLLSGLPTRLTVEQVSQVLAVPPQTIYRWLRDGQIPAYKVGASWVILRDEVCDHLEARHNQVRSAP</sequence>
<dbReference type="RefSeq" id="WP_340288192.1">
    <property type="nucleotide sequence ID" value="NZ_JBBEOI010000001.1"/>
</dbReference>
<dbReference type="Proteomes" id="UP001595685">
    <property type="component" value="Unassembled WGS sequence"/>
</dbReference>
<dbReference type="EMBL" id="JBHRWW010000006">
    <property type="protein sequence ID" value="MFC3688908.1"/>
    <property type="molecule type" value="Genomic_DNA"/>
</dbReference>
<evidence type="ECO:0000259" key="1">
    <source>
        <dbReference type="Pfam" id="PF12728"/>
    </source>
</evidence>
<organism evidence="2 3">
    <name type="scientific">Aquipuribacter hungaricus</name>
    <dbReference type="NCBI Taxonomy" id="545624"/>
    <lineage>
        <taxon>Bacteria</taxon>
        <taxon>Bacillati</taxon>
        <taxon>Actinomycetota</taxon>
        <taxon>Actinomycetes</taxon>
        <taxon>Micrococcales</taxon>
        <taxon>Intrasporangiaceae</taxon>
        <taxon>Aquipuribacter</taxon>
    </lineage>
</organism>
<dbReference type="SUPFAM" id="SSF46955">
    <property type="entry name" value="Putative DNA-binding domain"/>
    <property type="match status" value="1"/>
</dbReference>